<dbReference type="GeneID" id="87817690"/>
<evidence type="ECO:0000313" key="3">
    <source>
        <dbReference type="EMBL" id="KAK4142679.1"/>
    </source>
</evidence>
<accession>A0AAN6V0Y8</accession>
<dbReference type="Gene3D" id="3.40.50.150">
    <property type="entry name" value="Vaccinia Virus protein VP39"/>
    <property type="match status" value="1"/>
</dbReference>
<reference evidence="3" key="2">
    <citation type="submission" date="2023-05" db="EMBL/GenBank/DDBJ databases">
        <authorList>
            <consortium name="Lawrence Berkeley National Laboratory"/>
            <person name="Steindorff A."/>
            <person name="Hensen N."/>
            <person name="Bonometti L."/>
            <person name="Westerberg I."/>
            <person name="Brannstrom I.O."/>
            <person name="Guillou S."/>
            <person name="Cros-Aarteil S."/>
            <person name="Calhoun S."/>
            <person name="Haridas S."/>
            <person name="Kuo A."/>
            <person name="Mondo S."/>
            <person name="Pangilinan J."/>
            <person name="Riley R."/>
            <person name="Labutti K."/>
            <person name="Andreopoulos B."/>
            <person name="Lipzen A."/>
            <person name="Chen C."/>
            <person name="Yanf M."/>
            <person name="Daum C."/>
            <person name="Ng V."/>
            <person name="Clum A."/>
            <person name="Ohm R."/>
            <person name="Martin F."/>
            <person name="Silar P."/>
            <person name="Natvig D."/>
            <person name="Lalanne C."/>
            <person name="Gautier V."/>
            <person name="Ament-Velasquez S.L."/>
            <person name="Kruys A."/>
            <person name="Hutchinson M.I."/>
            <person name="Powell A.J."/>
            <person name="Barry K."/>
            <person name="Miller A.N."/>
            <person name="Grigoriev I.V."/>
            <person name="Debuchy R."/>
            <person name="Gladieux P."/>
            <person name="Thoren M.H."/>
            <person name="Johannesson H."/>
        </authorList>
    </citation>
    <scope>NUCLEOTIDE SEQUENCE</scope>
    <source>
        <strain evidence="3">CBS 141.50</strain>
    </source>
</reference>
<evidence type="ECO:0000313" key="4">
    <source>
        <dbReference type="Proteomes" id="UP001302676"/>
    </source>
</evidence>
<dbReference type="Pfam" id="PF08241">
    <property type="entry name" value="Methyltransf_11"/>
    <property type="match status" value="1"/>
</dbReference>
<dbReference type="Proteomes" id="UP001302676">
    <property type="component" value="Unassembled WGS sequence"/>
</dbReference>
<feature type="domain" description="Methyltransferase type 11" evidence="2">
    <location>
        <begin position="45"/>
        <end position="142"/>
    </location>
</feature>
<dbReference type="InterPro" id="IPR029063">
    <property type="entry name" value="SAM-dependent_MTases_sf"/>
</dbReference>
<name>A0AAN6V0Y8_9PEZI</name>
<organism evidence="3 4">
    <name type="scientific">Dichotomopilus funicola</name>
    <dbReference type="NCBI Taxonomy" id="1934379"/>
    <lineage>
        <taxon>Eukaryota</taxon>
        <taxon>Fungi</taxon>
        <taxon>Dikarya</taxon>
        <taxon>Ascomycota</taxon>
        <taxon>Pezizomycotina</taxon>
        <taxon>Sordariomycetes</taxon>
        <taxon>Sordariomycetidae</taxon>
        <taxon>Sordariales</taxon>
        <taxon>Chaetomiaceae</taxon>
        <taxon>Dichotomopilus</taxon>
    </lineage>
</organism>
<dbReference type="GO" id="GO:0032259">
    <property type="term" value="P:methylation"/>
    <property type="evidence" value="ECO:0007669"/>
    <property type="project" value="UniProtKB-KW"/>
</dbReference>
<reference evidence="3" key="1">
    <citation type="journal article" date="2023" name="Mol. Phylogenet. Evol.">
        <title>Genome-scale phylogeny and comparative genomics of the fungal order Sordariales.</title>
        <authorList>
            <person name="Hensen N."/>
            <person name="Bonometti L."/>
            <person name="Westerberg I."/>
            <person name="Brannstrom I.O."/>
            <person name="Guillou S."/>
            <person name="Cros-Aarteil S."/>
            <person name="Calhoun S."/>
            <person name="Haridas S."/>
            <person name="Kuo A."/>
            <person name="Mondo S."/>
            <person name="Pangilinan J."/>
            <person name="Riley R."/>
            <person name="LaButti K."/>
            <person name="Andreopoulos B."/>
            <person name="Lipzen A."/>
            <person name="Chen C."/>
            <person name="Yan M."/>
            <person name="Daum C."/>
            <person name="Ng V."/>
            <person name="Clum A."/>
            <person name="Steindorff A."/>
            <person name="Ohm R.A."/>
            <person name="Martin F."/>
            <person name="Silar P."/>
            <person name="Natvig D.O."/>
            <person name="Lalanne C."/>
            <person name="Gautier V."/>
            <person name="Ament-Velasquez S.L."/>
            <person name="Kruys A."/>
            <person name="Hutchinson M.I."/>
            <person name="Powell A.J."/>
            <person name="Barry K."/>
            <person name="Miller A.N."/>
            <person name="Grigoriev I.V."/>
            <person name="Debuchy R."/>
            <person name="Gladieux P."/>
            <person name="Hiltunen Thoren M."/>
            <person name="Johannesson H."/>
        </authorList>
    </citation>
    <scope>NUCLEOTIDE SEQUENCE</scope>
    <source>
        <strain evidence="3">CBS 141.50</strain>
    </source>
</reference>
<comment type="caution">
    <text evidence="3">The sequence shown here is derived from an EMBL/GenBank/DDBJ whole genome shotgun (WGS) entry which is preliminary data.</text>
</comment>
<comment type="similarity">
    <text evidence="1">Belongs to the methyltransferase superfamily. LaeA methyltransferase family.</text>
</comment>
<dbReference type="SUPFAM" id="SSF53335">
    <property type="entry name" value="S-adenosyl-L-methionine-dependent methyltransferases"/>
    <property type="match status" value="1"/>
</dbReference>
<dbReference type="CDD" id="cd02440">
    <property type="entry name" value="AdoMet_MTases"/>
    <property type="match status" value="1"/>
</dbReference>
<dbReference type="InterPro" id="IPR013216">
    <property type="entry name" value="Methyltransf_11"/>
</dbReference>
<keyword evidence="3" id="KW-0808">Transferase</keyword>
<dbReference type="EMBL" id="MU853594">
    <property type="protein sequence ID" value="KAK4142679.1"/>
    <property type="molecule type" value="Genomic_DNA"/>
</dbReference>
<dbReference type="RefSeq" id="XP_062636050.1">
    <property type="nucleotide sequence ID" value="XM_062781077.1"/>
</dbReference>
<keyword evidence="3" id="KW-0489">Methyltransferase</keyword>
<dbReference type="PANTHER" id="PTHR43591">
    <property type="entry name" value="METHYLTRANSFERASE"/>
    <property type="match status" value="1"/>
</dbReference>
<dbReference type="AlphaFoldDB" id="A0AAN6V0Y8"/>
<evidence type="ECO:0000256" key="1">
    <source>
        <dbReference type="ARBA" id="ARBA00038158"/>
    </source>
</evidence>
<dbReference type="GO" id="GO:0008757">
    <property type="term" value="F:S-adenosylmethionine-dependent methyltransferase activity"/>
    <property type="evidence" value="ECO:0007669"/>
    <property type="project" value="InterPro"/>
</dbReference>
<proteinExistence type="inferred from homology"/>
<protein>
    <submittedName>
        <fullName evidence="3">S-adenosyl-L-methionine-dependent methyltransferase</fullName>
    </submittedName>
</protein>
<dbReference type="PANTHER" id="PTHR43591:SF24">
    <property type="entry name" value="2-METHOXY-6-POLYPRENYL-1,4-BENZOQUINOL METHYLASE, MITOCHONDRIAL"/>
    <property type="match status" value="1"/>
</dbReference>
<evidence type="ECO:0000259" key="2">
    <source>
        <dbReference type="Pfam" id="PF08241"/>
    </source>
</evidence>
<sequence length="273" mass="29359">MASYAPGHAASQTKHHEWRTAENSAAHLLPHLDTLARTKPNLKLLDVGAGSGTISAGLAAHIPHGTVLATDISDDILTRAAAHATSLGITNISFQRASLPNLPFPDGTFDVVHAHQVLTHLSDPAGAVRELVRMCAPGGVVALREVDMHMWCFWPAVDALQKFQGLMADVLVANGGQDEAGRRLVSYALAAGVERKQVEAGFGTWCYSAPEDRKAWGGSMIERLKTSQMRSKGIELGIVTEEGVGEMIKAWEQWIENDEATLGIMNGEVIIKK</sequence>
<keyword evidence="4" id="KW-1185">Reference proteome</keyword>
<gene>
    <name evidence="3" type="ORF">C8A04DRAFT_29633</name>
</gene>